<feature type="domain" description="DinB-like" evidence="1">
    <location>
        <begin position="93"/>
        <end position="237"/>
    </location>
</feature>
<dbReference type="SUPFAM" id="SSF141571">
    <property type="entry name" value="Pentapeptide repeat-like"/>
    <property type="match status" value="1"/>
</dbReference>
<dbReference type="EMBL" id="AWQS01000340">
    <property type="protein sequence ID" value="EWT04077.1"/>
    <property type="molecule type" value="Genomic_DNA"/>
</dbReference>
<dbReference type="Proteomes" id="UP000019494">
    <property type="component" value="Unassembled WGS sequence"/>
</dbReference>
<organism evidence="2 3">
    <name type="scientific">Intrasporangium chromatireducens Q5-1</name>
    <dbReference type="NCBI Taxonomy" id="584657"/>
    <lineage>
        <taxon>Bacteria</taxon>
        <taxon>Bacillati</taxon>
        <taxon>Actinomycetota</taxon>
        <taxon>Actinomycetes</taxon>
        <taxon>Micrococcales</taxon>
        <taxon>Intrasporangiaceae</taxon>
        <taxon>Intrasporangium</taxon>
    </lineage>
</organism>
<evidence type="ECO:0000313" key="3">
    <source>
        <dbReference type="Proteomes" id="UP000019494"/>
    </source>
</evidence>
<accession>W9GFX2</accession>
<name>W9GFX2_9MICO</name>
<evidence type="ECO:0000313" key="2">
    <source>
        <dbReference type="EMBL" id="EWT04077.1"/>
    </source>
</evidence>
<dbReference type="SUPFAM" id="SSF109854">
    <property type="entry name" value="DinB/YfiT-like putative metalloenzymes"/>
    <property type="match status" value="1"/>
</dbReference>
<comment type="caution">
    <text evidence="2">The sequence shown here is derived from an EMBL/GenBank/DDBJ whole genome shotgun (WGS) entry which is preliminary data.</text>
</comment>
<dbReference type="Gene3D" id="1.20.120.450">
    <property type="entry name" value="dinb family like domain"/>
    <property type="match status" value="1"/>
</dbReference>
<dbReference type="Pfam" id="PF12867">
    <property type="entry name" value="DinB_2"/>
    <property type="match status" value="1"/>
</dbReference>
<keyword evidence="3" id="KW-1185">Reference proteome</keyword>
<sequence>MAREFGASDDLRAARFIDTDLTGAQFREATLNDARFVGVVAHDMEVDGLISNLRVNGVEVMQFVEAELDRRHPERLLLRSTDVAGLRKAWEALADRWSATTDRIAALSVAEQNRRVDGEWSAVETLRHLVFVTDAWFRRSVLGIEKPYHSIGLAPGFVRGQQEMGLDPEARPTLEEVRTIRATQAAEVVAYLSEVQDDELERPGVRTGEPGWPLDPSDETILGCLQILLDEEWAHHQFCTRDLAQLG</sequence>
<dbReference type="InterPro" id="IPR034660">
    <property type="entry name" value="DinB/YfiT-like"/>
</dbReference>
<protein>
    <recommendedName>
        <fullName evidence="1">DinB-like domain-containing protein</fullName>
    </recommendedName>
</protein>
<dbReference type="AlphaFoldDB" id="W9GFX2"/>
<proteinExistence type="predicted"/>
<dbReference type="InterPro" id="IPR024775">
    <property type="entry name" value="DinB-like"/>
</dbReference>
<gene>
    <name evidence="2" type="ORF">N864_16215</name>
</gene>
<evidence type="ECO:0000259" key="1">
    <source>
        <dbReference type="Pfam" id="PF12867"/>
    </source>
</evidence>
<dbReference type="Pfam" id="PF00805">
    <property type="entry name" value="Pentapeptide"/>
    <property type="match status" value="1"/>
</dbReference>
<dbReference type="RefSeq" id="WP_051518874.1">
    <property type="nucleotide sequence ID" value="NZ_AWQS01000340.1"/>
</dbReference>
<dbReference type="InterPro" id="IPR001646">
    <property type="entry name" value="5peptide_repeat"/>
</dbReference>
<dbReference type="OrthoDB" id="3542438at2"/>
<reference evidence="3" key="1">
    <citation type="submission" date="2013-08" db="EMBL/GenBank/DDBJ databases">
        <title>Intrasporangium oryzae NRRL B-24470.</title>
        <authorList>
            <person name="Liu H."/>
            <person name="Wang G."/>
        </authorList>
    </citation>
    <scope>NUCLEOTIDE SEQUENCE [LARGE SCALE GENOMIC DNA]</scope>
    <source>
        <strain evidence="3">Q5-1</strain>
    </source>
</reference>